<keyword evidence="1" id="KW-0418">Kinase</keyword>
<dbReference type="Proteomes" id="UP000289886">
    <property type="component" value="Unassembled WGS sequence"/>
</dbReference>
<name>A0A444UWQ3_ACIRT</name>
<dbReference type="EMBL" id="SCEB01006040">
    <property type="protein sequence ID" value="RXM92569.1"/>
    <property type="molecule type" value="Genomic_DNA"/>
</dbReference>
<accession>A0A444UWQ3</accession>
<comment type="caution">
    <text evidence="1">The sequence shown here is derived from an EMBL/GenBank/DDBJ whole genome shotgun (WGS) entry which is preliminary data.</text>
</comment>
<keyword evidence="1" id="KW-0808">Transferase</keyword>
<sequence>MGDTGREPQRLSPFRMLKLLETCRPDANRIGACVQHCIILGADSPSNPLMLPPTPFPVRFGGRQAACEEDINKRLSLPADIRLPEGYLEKFAMNSPPFDKPMSRRLRRASLSEIGFGKLETYIKLDKLGEVRETLL</sequence>
<keyword evidence="2" id="KW-1185">Reference proteome</keyword>
<protein>
    <submittedName>
        <fullName evidence="1">Cyclin-dependent kinase 16</fullName>
    </submittedName>
</protein>
<gene>
    <name evidence="1" type="ORF">EOD39_19990</name>
</gene>
<dbReference type="AlphaFoldDB" id="A0A444UWQ3"/>
<evidence type="ECO:0000313" key="1">
    <source>
        <dbReference type="EMBL" id="RXM92569.1"/>
    </source>
</evidence>
<proteinExistence type="predicted"/>
<evidence type="ECO:0000313" key="2">
    <source>
        <dbReference type="Proteomes" id="UP000289886"/>
    </source>
</evidence>
<dbReference type="GO" id="GO:0016301">
    <property type="term" value="F:kinase activity"/>
    <property type="evidence" value="ECO:0007669"/>
    <property type="project" value="UniProtKB-KW"/>
</dbReference>
<reference evidence="1 2" key="1">
    <citation type="submission" date="2019-01" db="EMBL/GenBank/DDBJ databases">
        <title>Draft Genome and Complete Hox-Cluster Characterization of the Sterlet Sturgeon (Acipenser ruthenus).</title>
        <authorList>
            <person name="Wei Q."/>
        </authorList>
    </citation>
    <scope>NUCLEOTIDE SEQUENCE [LARGE SCALE GENOMIC DNA]</scope>
    <source>
        <strain evidence="1">WHYD16114868_AA</strain>
        <tissue evidence="1">Blood</tissue>
    </source>
</reference>
<organism evidence="1 2">
    <name type="scientific">Acipenser ruthenus</name>
    <name type="common">Sterlet sturgeon</name>
    <dbReference type="NCBI Taxonomy" id="7906"/>
    <lineage>
        <taxon>Eukaryota</taxon>
        <taxon>Metazoa</taxon>
        <taxon>Chordata</taxon>
        <taxon>Craniata</taxon>
        <taxon>Vertebrata</taxon>
        <taxon>Euteleostomi</taxon>
        <taxon>Actinopterygii</taxon>
        <taxon>Chondrostei</taxon>
        <taxon>Acipenseriformes</taxon>
        <taxon>Acipenseridae</taxon>
        <taxon>Acipenser</taxon>
    </lineage>
</organism>